<reference evidence="1 2" key="1">
    <citation type="submission" date="2017-03" db="EMBL/GenBank/DDBJ databases">
        <title>Paenibacillus larvae genome sequencing.</title>
        <authorList>
            <person name="Dingman D.W."/>
        </authorList>
    </citation>
    <scope>NUCLEOTIDE SEQUENCE [LARGE SCALE GENOMIC DNA]</scope>
    <source>
        <strain evidence="1 2">SAG 10367</strain>
    </source>
</reference>
<proteinExistence type="predicted"/>
<organism evidence="1 2">
    <name type="scientific">Paenibacillus larvae subsp. pulvifaciens</name>
    <dbReference type="NCBI Taxonomy" id="1477"/>
    <lineage>
        <taxon>Bacteria</taxon>
        <taxon>Bacillati</taxon>
        <taxon>Bacillota</taxon>
        <taxon>Bacilli</taxon>
        <taxon>Bacillales</taxon>
        <taxon>Paenibacillaceae</taxon>
        <taxon>Paenibacillus</taxon>
    </lineage>
</organism>
<name>A0A1V0UNF8_9BACL</name>
<dbReference type="AlphaFoldDB" id="A0A1V0UNF8"/>
<dbReference type="Proteomes" id="UP000192727">
    <property type="component" value="Chromosome"/>
</dbReference>
<evidence type="ECO:0000313" key="1">
    <source>
        <dbReference type="EMBL" id="ARF66805.1"/>
    </source>
</evidence>
<gene>
    <name evidence="1" type="ORF">B7C51_01715</name>
</gene>
<dbReference type="EMBL" id="CP020557">
    <property type="protein sequence ID" value="ARF66805.1"/>
    <property type="molecule type" value="Genomic_DNA"/>
</dbReference>
<evidence type="ECO:0000313" key="2">
    <source>
        <dbReference type="Proteomes" id="UP000192727"/>
    </source>
</evidence>
<dbReference type="GeneID" id="64218640"/>
<protein>
    <submittedName>
        <fullName evidence="1">Uncharacterized protein</fullName>
    </submittedName>
</protein>
<sequence length="177" mass="19996">MFDPTIYDNLKVVLEGAVYEYDLKGQIQIADRKDVIDIAVMSRTYSIYFQQAGAEEGAPLAGLTLHAPIADLAAELLERDGVTPGCELHVTFELDVPEPEIACPIIENRLKHLWENRPQISQRVSYLHGGNKGYNILVTLEFNRKIDESNIEDVSAVLSYTCLSLEWFTDWKGQLPR</sequence>
<dbReference type="RefSeq" id="WP_023483495.1">
    <property type="nucleotide sequence ID" value="NZ_CP020327.1"/>
</dbReference>
<accession>A0A1V0UNF8</accession>